<dbReference type="PANTHER" id="PTHR32285">
    <property type="entry name" value="PROTEIN TRICHOME BIREFRINGENCE-LIKE 9-RELATED"/>
    <property type="match status" value="1"/>
</dbReference>
<evidence type="ECO:0000256" key="5">
    <source>
        <dbReference type="ARBA" id="ARBA00022989"/>
    </source>
</evidence>
<evidence type="ECO:0000259" key="9">
    <source>
        <dbReference type="Pfam" id="PF14416"/>
    </source>
</evidence>
<keyword evidence="7" id="KW-0732">Signal</keyword>
<evidence type="ECO:0000256" key="7">
    <source>
        <dbReference type="SAM" id="SignalP"/>
    </source>
</evidence>
<name>A0AAV0EE68_9ASTE</name>
<feature type="domain" description="Trichome birefringence-like N-terminal" evidence="9">
    <location>
        <begin position="51"/>
        <end position="104"/>
    </location>
</feature>
<proteinExistence type="inferred from homology"/>
<dbReference type="InterPro" id="IPR025846">
    <property type="entry name" value="TBL_N"/>
</dbReference>
<dbReference type="Pfam" id="PF14416">
    <property type="entry name" value="PMR5N"/>
    <property type="match status" value="1"/>
</dbReference>
<comment type="subcellular location">
    <subcellularLocation>
        <location evidence="1">Membrane</location>
        <topology evidence="1">Single-pass membrane protein</topology>
    </subcellularLocation>
</comment>
<gene>
    <name evidence="10" type="ORF">CEPIT_LOCUS24205</name>
</gene>
<keyword evidence="3" id="KW-0812">Transmembrane</keyword>
<dbReference type="Pfam" id="PF13839">
    <property type="entry name" value="PC-Esterase"/>
    <property type="match status" value="1"/>
</dbReference>
<dbReference type="GO" id="GO:0016413">
    <property type="term" value="F:O-acetyltransferase activity"/>
    <property type="evidence" value="ECO:0007669"/>
    <property type="project" value="InterPro"/>
</dbReference>
<evidence type="ECO:0008006" key="12">
    <source>
        <dbReference type="Google" id="ProtNLM"/>
    </source>
</evidence>
<evidence type="ECO:0000256" key="3">
    <source>
        <dbReference type="ARBA" id="ARBA00022692"/>
    </source>
</evidence>
<evidence type="ECO:0000256" key="6">
    <source>
        <dbReference type="ARBA" id="ARBA00023136"/>
    </source>
</evidence>
<feature type="domain" description="Trichome birefringence-like C-terminal" evidence="8">
    <location>
        <begin position="105"/>
        <end position="374"/>
    </location>
</feature>
<dbReference type="InterPro" id="IPR026057">
    <property type="entry name" value="TBL_C"/>
</dbReference>
<keyword evidence="11" id="KW-1185">Reference proteome</keyword>
<dbReference type="Proteomes" id="UP001152523">
    <property type="component" value="Unassembled WGS sequence"/>
</dbReference>
<dbReference type="EMBL" id="CAMAPF010000923">
    <property type="protein sequence ID" value="CAH9122083.1"/>
    <property type="molecule type" value="Genomic_DNA"/>
</dbReference>
<dbReference type="PANTHER" id="PTHR32285:SF155">
    <property type="entry name" value="PROTEIN TRICHOME BIREFRINGENCE-LIKE 36"/>
    <property type="match status" value="1"/>
</dbReference>
<organism evidence="10 11">
    <name type="scientific">Cuscuta epithymum</name>
    <dbReference type="NCBI Taxonomy" id="186058"/>
    <lineage>
        <taxon>Eukaryota</taxon>
        <taxon>Viridiplantae</taxon>
        <taxon>Streptophyta</taxon>
        <taxon>Embryophyta</taxon>
        <taxon>Tracheophyta</taxon>
        <taxon>Spermatophyta</taxon>
        <taxon>Magnoliopsida</taxon>
        <taxon>eudicotyledons</taxon>
        <taxon>Gunneridae</taxon>
        <taxon>Pentapetalae</taxon>
        <taxon>asterids</taxon>
        <taxon>lamiids</taxon>
        <taxon>Solanales</taxon>
        <taxon>Convolvulaceae</taxon>
        <taxon>Cuscuteae</taxon>
        <taxon>Cuscuta</taxon>
        <taxon>Cuscuta subgen. Cuscuta</taxon>
    </lineage>
</organism>
<dbReference type="GO" id="GO:0005794">
    <property type="term" value="C:Golgi apparatus"/>
    <property type="evidence" value="ECO:0007669"/>
    <property type="project" value="TreeGrafter"/>
</dbReference>
<dbReference type="AlphaFoldDB" id="A0AAV0EE68"/>
<protein>
    <recommendedName>
        <fullName evidence="12">Trichome birefringence-like N-terminal domain-containing protein</fullName>
    </recommendedName>
</protein>
<evidence type="ECO:0000256" key="2">
    <source>
        <dbReference type="ARBA" id="ARBA00007727"/>
    </source>
</evidence>
<feature type="chain" id="PRO_5043673131" description="Trichome birefringence-like N-terminal domain-containing protein" evidence="7">
    <location>
        <begin position="29"/>
        <end position="376"/>
    </location>
</feature>
<keyword evidence="6" id="KW-0472">Membrane</keyword>
<evidence type="ECO:0000313" key="11">
    <source>
        <dbReference type="Proteomes" id="UP001152523"/>
    </source>
</evidence>
<evidence type="ECO:0000256" key="1">
    <source>
        <dbReference type="ARBA" id="ARBA00004167"/>
    </source>
</evidence>
<dbReference type="InterPro" id="IPR029962">
    <property type="entry name" value="TBL"/>
</dbReference>
<feature type="signal peptide" evidence="7">
    <location>
        <begin position="1"/>
        <end position="28"/>
    </location>
</feature>
<accession>A0AAV0EE68</accession>
<evidence type="ECO:0000313" key="10">
    <source>
        <dbReference type="EMBL" id="CAH9122083.1"/>
    </source>
</evidence>
<sequence length="376" mass="43674">MAKIPSRSTHCLLFFSCLLLLSLQIFCAEEELSWVDDEETITAAQSSLLRSCNFAAGKWVFDGSYRPLYDSRRCPYLSTAVRCTQNGRPDSGYEQWRWKPDACSIPRFDALDFLGRMRKKKIMLIGDSIMRNQWESLVCILQSLIPSTRKTITYNGTTMSFNALDYETSIVFCWAPFLVELRQGVEDKKILHLDLIEENAKYWKGVDVLVFDSAHWWTSSQNKTSWSYIMEGSSFYRYMDNMVAYEKGLMTWARWVDSNLDPKATMVFFRSMSPRHNRGTDWKCLNQSEPLDHLSHPYEAQPVVVLKEVVRRMSFPVYLHDITTMSFFRRDAHPSIYNTNVGPNQNPRVKGSGYDCSHWCLPGLPDIWNEMLNALI</sequence>
<reference evidence="10" key="1">
    <citation type="submission" date="2022-07" db="EMBL/GenBank/DDBJ databases">
        <authorList>
            <person name="Macas J."/>
            <person name="Novak P."/>
            <person name="Neumann P."/>
        </authorList>
    </citation>
    <scope>NUCLEOTIDE SEQUENCE</scope>
</reference>
<comment type="caution">
    <text evidence="10">The sequence shown here is derived from an EMBL/GenBank/DDBJ whole genome shotgun (WGS) entry which is preliminary data.</text>
</comment>
<evidence type="ECO:0000256" key="4">
    <source>
        <dbReference type="ARBA" id="ARBA00022968"/>
    </source>
</evidence>
<comment type="similarity">
    <text evidence="2">Belongs to the PC-esterase family. TBL subfamily.</text>
</comment>
<evidence type="ECO:0000259" key="8">
    <source>
        <dbReference type="Pfam" id="PF13839"/>
    </source>
</evidence>
<keyword evidence="5" id="KW-1133">Transmembrane helix</keyword>
<dbReference type="GO" id="GO:0016020">
    <property type="term" value="C:membrane"/>
    <property type="evidence" value="ECO:0007669"/>
    <property type="project" value="UniProtKB-SubCell"/>
</dbReference>
<keyword evidence="4" id="KW-0735">Signal-anchor</keyword>